<evidence type="ECO:0000313" key="1">
    <source>
        <dbReference type="EMBL" id="ANY66394.1"/>
    </source>
</evidence>
<name>A0A1B2DF95_9BACL</name>
<accession>A0A1B2DF95</accession>
<dbReference type="RefSeq" id="WP_099517732.1">
    <property type="nucleotide sequence ID" value="NZ_CP016808.1"/>
</dbReference>
<reference evidence="1" key="1">
    <citation type="submission" date="2016-08" db="EMBL/GenBank/DDBJ databases">
        <title>Complete Genome Seqeunce of Paenibacillus sp. BIHB 4019 from tea rhizoplane.</title>
        <authorList>
            <person name="Thakur R."/>
            <person name="Swarnkar M.K."/>
            <person name="Gulati A."/>
        </authorList>
    </citation>
    <scope>NUCLEOTIDE SEQUENCE [LARGE SCALE GENOMIC DNA]</scope>
    <source>
        <strain evidence="1">BIHB4019</strain>
    </source>
</reference>
<organism evidence="1">
    <name type="scientific">Paenibacillus sp. BIHB 4019</name>
    <dbReference type="NCBI Taxonomy" id="1870819"/>
    <lineage>
        <taxon>Bacteria</taxon>
        <taxon>Bacillati</taxon>
        <taxon>Bacillota</taxon>
        <taxon>Bacilli</taxon>
        <taxon>Bacillales</taxon>
        <taxon>Paenibacillaceae</taxon>
        <taxon>Paenibacillus</taxon>
    </lineage>
</organism>
<dbReference type="EMBL" id="CP016808">
    <property type="protein sequence ID" value="ANY66394.1"/>
    <property type="molecule type" value="Genomic_DNA"/>
</dbReference>
<proteinExistence type="predicted"/>
<protein>
    <submittedName>
        <fullName evidence="1">Uncharacterized protein</fullName>
    </submittedName>
</protein>
<dbReference type="AlphaFoldDB" id="A0A1B2DF95"/>
<sequence>MIIETFHLYEIRVMGAIDGKLKTFYNPFSCKIETFRLISANAVNLHQLRWYQLFIMRLLMKAYVYE</sequence>
<gene>
    <name evidence="1" type="ORF">BBD42_07935</name>
</gene>